<reference evidence="1" key="2">
    <citation type="submission" date="2015-03" db="EMBL/GenBank/DDBJ databases">
        <authorList>
            <person name="Chow C.-E.T."/>
            <person name="Winget D.M."/>
            <person name="White R.A.III."/>
            <person name="Hallam S.J."/>
            <person name="Suttle C.A."/>
        </authorList>
    </citation>
    <scope>NUCLEOTIDE SEQUENCE</scope>
    <source>
        <strain evidence="1">H4084988</strain>
    </source>
</reference>
<reference evidence="1" key="1">
    <citation type="journal article" date="2015" name="Front. Microbiol.">
        <title>Combining genomic sequencing methods to explore viral diversity and reveal potential virus-host interactions.</title>
        <authorList>
            <person name="Chow C.E."/>
            <person name="Winget D.M."/>
            <person name="White R.A.III."/>
            <person name="Hallam S.J."/>
            <person name="Suttle C.A."/>
        </authorList>
    </citation>
    <scope>NUCLEOTIDE SEQUENCE</scope>
    <source>
        <strain evidence="1">H4084988</strain>
    </source>
</reference>
<proteinExistence type="predicted"/>
<dbReference type="SUPFAM" id="SSF56300">
    <property type="entry name" value="Metallo-dependent phosphatases"/>
    <property type="match status" value="1"/>
</dbReference>
<dbReference type="InterPro" id="IPR029052">
    <property type="entry name" value="Metallo-depent_PP-like"/>
</dbReference>
<evidence type="ECO:0000313" key="1">
    <source>
        <dbReference type="EMBL" id="AKH47437.1"/>
    </source>
</evidence>
<protein>
    <recommendedName>
        <fullName evidence="2">Calcineurin-like phosphoesterase domain-containing protein</fullName>
    </recommendedName>
</protein>
<sequence>MPEYRPGQSKKTVNEIIEDWNNGKTRPDLATKYQLSWQYVDRLIKKVQRGYTFLYPEDRTKLPEPIHVTVEKETTEKKLKLELSDLNKKYRSSLDRNTQLESEISALNEITKPLHTYKIEPSRSDQSEGTPVLVISDWHIDEVVTPESVSELNEFNPEIADKRITHCWQNGLSLIKMVSRDIQVDNIIVALLGDFISGNIHEELLENNSMSPIDACIFAEERIIGGIDMLLNHTKANLTIVCRPGNHSRITKRIRYATEDGNALETYMYSHIANLYCMEERVKVVSPPGYHTYIDVYDKVLRFHHGHRIRYLGGVGGITIPVNKRIAEWDKGRRADLDVFGHFHQMFDGGKFICNGSLIGTTPYSLGFGYEIPKQTFFVIDKKRGKTIVAPILLDSN</sequence>
<organism evidence="1">
    <name type="scientific">uncultured marine virus</name>
    <dbReference type="NCBI Taxonomy" id="186617"/>
    <lineage>
        <taxon>Viruses</taxon>
        <taxon>environmental samples</taxon>
    </lineage>
</organism>
<evidence type="ECO:0008006" key="2">
    <source>
        <dbReference type="Google" id="ProtNLM"/>
    </source>
</evidence>
<dbReference type="EMBL" id="KR029594">
    <property type="protein sequence ID" value="AKH47437.1"/>
    <property type="molecule type" value="Genomic_DNA"/>
</dbReference>
<accession>A0A0F7L7Q3</accession>
<name>A0A0F7L7Q3_9VIRU</name>